<accession>A0A4Q0M2V5</accession>
<dbReference type="GO" id="GO:0030246">
    <property type="term" value="F:carbohydrate binding"/>
    <property type="evidence" value="ECO:0007669"/>
    <property type="project" value="InterPro"/>
</dbReference>
<keyword evidence="3 7" id="KW-1134">Transmembrane beta strand</keyword>
<comment type="caution">
    <text evidence="11">The sequence shown here is derived from an EMBL/GenBank/DDBJ whole genome shotgun (WGS) entry which is preliminary data.</text>
</comment>
<keyword evidence="11" id="KW-0675">Receptor</keyword>
<name>A0A4Q0M2V5_9SPHI</name>
<keyword evidence="4 7" id="KW-0812">Transmembrane</keyword>
<dbReference type="Pfam" id="PF14905">
    <property type="entry name" value="OMP_b-brl_3"/>
    <property type="match status" value="1"/>
</dbReference>
<dbReference type="InterPro" id="IPR013784">
    <property type="entry name" value="Carb-bd-like_fold"/>
</dbReference>
<comment type="similarity">
    <text evidence="7">Belongs to the TonB-dependent receptor family.</text>
</comment>
<evidence type="ECO:0000259" key="10">
    <source>
        <dbReference type="Pfam" id="PF14905"/>
    </source>
</evidence>
<evidence type="ECO:0000256" key="1">
    <source>
        <dbReference type="ARBA" id="ARBA00004571"/>
    </source>
</evidence>
<evidence type="ECO:0000256" key="8">
    <source>
        <dbReference type="SAM" id="MobiDB-lite"/>
    </source>
</evidence>
<evidence type="ECO:0000313" key="11">
    <source>
        <dbReference type="EMBL" id="RXF67184.1"/>
    </source>
</evidence>
<dbReference type="Pfam" id="PF13620">
    <property type="entry name" value="CarboxypepD_reg"/>
    <property type="match status" value="1"/>
</dbReference>
<dbReference type="InterPro" id="IPR036942">
    <property type="entry name" value="Beta-barrel_TonB_sf"/>
</dbReference>
<keyword evidence="2 7" id="KW-0813">Transport</keyword>
<evidence type="ECO:0000256" key="6">
    <source>
        <dbReference type="ARBA" id="ARBA00023237"/>
    </source>
</evidence>
<dbReference type="Gene3D" id="2.60.40.1120">
    <property type="entry name" value="Carboxypeptidase-like, regulatory domain"/>
    <property type="match status" value="1"/>
</dbReference>
<reference evidence="11 12" key="1">
    <citation type="submission" date="2018-12" db="EMBL/GenBank/DDBJ databases">
        <title>The Draft Genome Sequence of the Soil Bacterium Pedobacter tournemirensis R1.</title>
        <authorList>
            <person name="He J."/>
        </authorList>
    </citation>
    <scope>NUCLEOTIDE SEQUENCE [LARGE SCALE GENOMIC DNA]</scope>
    <source>
        <strain evidence="11 12">R1</strain>
    </source>
</reference>
<dbReference type="InterPro" id="IPR037066">
    <property type="entry name" value="Plug_dom_sf"/>
</dbReference>
<gene>
    <name evidence="11" type="ORF">EKH83_20660</name>
</gene>
<evidence type="ECO:0000256" key="5">
    <source>
        <dbReference type="ARBA" id="ARBA00023136"/>
    </source>
</evidence>
<evidence type="ECO:0000256" key="7">
    <source>
        <dbReference type="PROSITE-ProRule" id="PRU01360"/>
    </source>
</evidence>
<organism evidence="11 12">
    <name type="scientific">Arcticibacter tournemirensis</name>
    <dbReference type="NCBI Taxonomy" id="699437"/>
    <lineage>
        <taxon>Bacteria</taxon>
        <taxon>Pseudomonadati</taxon>
        <taxon>Bacteroidota</taxon>
        <taxon>Sphingobacteriia</taxon>
        <taxon>Sphingobacteriales</taxon>
        <taxon>Sphingobacteriaceae</taxon>
        <taxon>Arcticibacter</taxon>
    </lineage>
</organism>
<feature type="signal peptide" evidence="9">
    <location>
        <begin position="1"/>
        <end position="20"/>
    </location>
</feature>
<feature type="region of interest" description="Disordered" evidence="8">
    <location>
        <begin position="801"/>
        <end position="826"/>
    </location>
</feature>
<evidence type="ECO:0000256" key="3">
    <source>
        <dbReference type="ARBA" id="ARBA00022452"/>
    </source>
</evidence>
<sequence>MKVLTTIYFFFFLCTISTFGQSPETGTLSGKLIDASTERVIDYATVAVINKSTGKTTKTTQTNTNGIFNIPALPPGTYILKISFVGYKPYTQDPLILTPAQPSLDLGTIKLQAGKSSILNEVVVQGQRSTIQLGVDRKIFSVDQSIVSEGGSATDLLANVPTVSVDIDGNVSLRGTGNVRILIDGKPSAIGGGDIASVLQSLPASSIENIELITNPSAKYDPEGQTGIINIVLKKNKKLGSNGSVAISAGNRDNYNASTNLSYRSGKLNLYGNYSYRYSNRYGGGFNNTTFRDSNRVVNNVSDARRQNISNTAKIGFDYYINEKTTIGASGNLSFRDGKDSEHIDYLYQNYSNNLDGTSRRASTENEEDSGYDLSLDFSRKFKRQGEELTSNFSFGSREENEDETFNQDFYQFSGAKRDTMDRRISKNKEAGDNYNIQIDYTLPFSQEQRLEAGYRTTIRNSDESQVSDVYNYRTDRFTRDYNLSNNFTLEDIVHAAYASYQNQITKVFGFQIGLRAEQAYLNTEYRNTDTATMQIRSTEGKLDYFRVYPSIFLTQKLKNDNQLQLSYTRRVNRPRGWQVNPFRDISDPNNIRVGNPNLKPEDIHSFEFSYMKYWKSFTLTSSVYFRQVNDVVEGIQLQIDSITTLTQFSNLSRNQAGGLEIIGRADIAKGFNVTANANVFYNKFFGSEEFNIESNSGYNWTGNLTANISLSPNLSTQINMNYMSHQVTAQGSRRAMFGTDAAVKMDVLKKKGSISFNMRDVFNSRKWGMTTETAAFTRQFQRRMQGRMGTLTFSYRFGNTEQQQRNRKNDRNNQEQQGGGQGEEF</sequence>
<dbReference type="PROSITE" id="PS52016">
    <property type="entry name" value="TONB_DEPENDENT_REC_3"/>
    <property type="match status" value="1"/>
</dbReference>
<dbReference type="InterPro" id="IPR039426">
    <property type="entry name" value="TonB-dep_rcpt-like"/>
</dbReference>
<evidence type="ECO:0000313" key="12">
    <source>
        <dbReference type="Proteomes" id="UP000290848"/>
    </source>
</evidence>
<dbReference type="GO" id="GO:0009279">
    <property type="term" value="C:cell outer membrane"/>
    <property type="evidence" value="ECO:0007669"/>
    <property type="project" value="UniProtKB-SubCell"/>
</dbReference>
<dbReference type="EMBL" id="RXOC01000020">
    <property type="protein sequence ID" value="RXF67184.1"/>
    <property type="molecule type" value="Genomic_DNA"/>
</dbReference>
<evidence type="ECO:0000256" key="4">
    <source>
        <dbReference type="ARBA" id="ARBA00022692"/>
    </source>
</evidence>
<dbReference type="Proteomes" id="UP000290848">
    <property type="component" value="Unassembled WGS sequence"/>
</dbReference>
<proteinExistence type="inferred from homology"/>
<keyword evidence="5 7" id="KW-0472">Membrane</keyword>
<dbReference type="InterPro" id="IPR041700">
    <property type="entry name" value="OMP_b-brl_3"/>
</dbReference>
<evidence type="ECO:0000256" key="2">
    <source>
        <dbReference type="ARBA" id="ARBA00022448"/>
    </source>
</evidence>
<dbReference type="PANTHER" id="PTHR40980">
    <property type="entry name" value="PLUG DOMAIN-CONTAINING PROTEIN"/>
    <property type="match status" value="1"/>
</dbReference>
<keyword evidence="6 7" id="KW-0998">Cell outer membrane</keyword>
<evidence type="ECO:0000256" key="9">
    <source>
        <dbReference type="SAM" id="SignalP"/>
    </source>
</evidence>
<feature type="domain" description="Outer membrane protein beta-barrel" evidence="10">
    <location>
        <begin position="380"/>
        <end position="796"/>
    </location>
</feature>
<protein>
    <submittedName>
        <fullName evidence="11">TonB-dependent receptor</fullName>
    </submittedName>
</protein>
<dbReference type="SUPFAM" id="SSF56935">
    <property type="entry name" value="Porins"/>
    <property type="match status" value="1"/>
</dbReference>
<dbReference type="Gene3D" id="2.40.170.20">
    <property type="entry name" value="TonB-dependent receptor, beta-barrel domain"/>
    <property type="match status" value="1"/>
</dbReference>
<dbReference type="RefSeq" id="WP_128771367.1">
    <property type="nucleotide sequence ID" value="NZ_RXOC01000020.1"/>
</dbReference>
<dbReference type="PANTHER" id="PTHR40980:SF4">
    <property type="entry name" value="TONB-DEPENDENT RECEPTOR-LIKE BETA-BARREL DOMAIN-CONTAINING PROTEIN"/>
    <property type="match status" value="1"/>
</dbReference>
<dbReference type="Gene3D" id="2.170.130.10">
    <property type="entry name" value="TonB-dependent receptor, plug domain"/>
    <property type="match status" value="1"/>
</dbReference>
<comment type="subcellular location">
    <subcellularLocation>
        <location evidence="1 7">Cell outer membrane</location>
        <topology evidence="1 7">Multi-pass membrane protein</topology>
    </subcellularLocation>
</comment>
<feature type="chain" id="PRO_5020725289" evidence="9">
    <location>
        <begin position="21"/>
        <end position="826"/>
    </location>
</feature>
<dbReference type="SUPFAM" id="SSF49452">
    <property type="entry name" value="Starch-binding domain-like"/>
    <property type="match status" value="1"/>
</dbReference>
<keyword evidence="9" id="KW-0732">Signal</keyword>
<dbReference type="AlphaFoldDB" id="A0A4Q0M2V5"/>